<dbReference type="Proteomes" id="UP001519460">
    <property type="component" value="Unassembled WGS sequence"/>
</dbReference>
<sequence length="87" mass="9429">MSIIKSHHLLISNLHGPWARHLIKLLACTGTGTLADNCPAIRRTGDMSKEKACQALARIIDLKQSFGASIEITNYPFKPLSAADNGD</sequence>
<protein>
    <submittedName>
        <fullName evidence="1">Uncharacterized protein</fullName>
    </submittedName>
</protein>
<evidence type="ECO:0000313" key="1">
    <source>
        <dbReference type="EMBL" id="KAK7494639.1"/>
    </source>
</evidence>
<dbReference type="EMBL" id="JACVVK020000081">
    <property type="protein sequence ID" value="KAK7494639.1"/>
    <property type="molecule type" value="Genomic_DNA"/>
</dbReference>
<evidence type="ECO:0000313" key="2">
    <source>
        <dbReference type="Proteomes" id="UP001519460"/>
    </source>
</evidence>
<keyword evidence="2" id="KW-1185">Reference proteome</keyword>
<accession>A0ABD0L4Y3</accession>
<comment type="caution">
    <text evidence="1">The sequence shown here is derived from an EMBL/GenBank/DDBJ whole genome shotgun (WGS) entry which is preliminary data.</text>
</comment>
<dbReference type="AlphaFoldDB" id="A0ABD0L4Y3"/>
<organism evidence="1 2">
    <name type="scientific">Batillaria attramentaria</name>
    <dbReference type="NCBI Taxonomy" id="370345"/>
    <lineage>
        <taxon>Eukaryota</taxon>
        <taxon>Metazoa</taxon>
        <taxon>Spiralia</taxon>
        <taxon>Lophotrochozoa</taxon>
        <taxon>Mollusca</taxon>
        <taxon>Gastropoda</taxon>
        <taxon>Caenogastropoda</taxon>
        <taxon>Sorbeoconcha</taxon>
        <taxon>Cerithioidea</taxon>
        <taxon>Batillariidae</taxon>
        <taxon>Batillaria</taxon>
    </lineage>
</organism>
<proteinExistence type="predicted"/>
<name>A0ABD0L4Y3_9CAEN</name>
<reference evidence="1 2" key="1">
    <citation type="journal article" date="2023" name="Sci. Data">
        <title>Genome assembly of the Korean intertidal mud-creeper Batillaria attramentaria.</title>
        <authorList>
            <person name="Patra A.K."/>
            <person name="Ho P.T."/>
            <person name="Jun S."/>
            <person name="Lee S.J."/>
            <person name="Kim Y."/>
            <person name="Won Y.J."/>
        </authorList>
    </citation>
    <scope>NUCLEOTIDE SEQUENCE [LARGE SCALE GENOMIC DNA]</scope>
    <source>
        <strain evidence="1">Wonlab-2016</strain>
    </source>
</reference>
<gene>
    <name evidence="1" type="ORF">BaRGS_00014037</name>
</gene>